<evidence type="ECO:0000256" key="6">
    <source>
        <dbReference type="RuleBase" id="RU000716"/>
    </source>
</evidence>
<dbReference type="InterPro" id="IPR000838">
    <property type="entry name" value="RNA_pol_sigma70_ECF_CS"/>
</dbReference>
<keyword evidence="10" id="KW-1185">Reference proteome</keyword>
<dbReference type="PROSITE" id="PS01063">
    <property type="entry name" value="SIGMA70_ECF"/>
    <property type="match status" value="1"/>
</dbReference>
<dbReference type="Gene3D" id="1.10.10.10">
    <property type="entry name" value="Winged helix-like DNA-binding domain superfamily/Winged helix DNA-binding domain"/>
    <property type="match status" value="1"/>
</dbReference>
<dbReference type="Pfam" id="PF08281">
    <property type="entry name" value="Sigma70_r4_2"/>
    <property type="match status" value="1"/>
</dbReference>
<dbReference type="Gene3D" id="1.10.1740.10">
    <property type="match status" value="1"/>
</dbReference>
<evidence type="ECO:0000256" key="3">
    <source>
        <dbReference type="ARBA" id="ARBA00023082"/>
    </source>
</evidence>
<keyword evidence="9" id="KW-0614">Plasmid</keyword>
<evidence type="ECO:0000313" key="10">
    <source>
        <dbReference type="Proteomes" id="UP001299970"/>
    </source>
</evidence>
<evidence type="ECO:0000256" key="5">
    <source>
        <dbReference type="ARBA" id="ARBA00023163"/>
    </source>
</evidence>
<reference evidence="9 10" key="1">
    <citation type="submission" date="2022-03" db="EMBL/GenBank/DDBJ databases">
        <title>Pseudonocardia alaer sp. nov., a novel actinomycete isolated from reed forest soil.</title>
        <authorList>
            <person name="Wang L."/>
        </authorList>
    </citation>
    <scope>NUCLEOTIDE SEQUENCE [LARGE SCALE GENOMIC DNA]</scope>
    <source>
        <strain evidence="9 10">Y-16303</strain>
        <plasmid evidence="9">unnamed</plasmid>
    </source>
</reference>
<dbReference type="InterPro" id="IPR013324">
    <property type="entry name" value="RNA_pol_sigma_r3/r4-like"/>
</dbReference>
<evidence type="ECO:0000256" key="1">
    <source>
        <dbReference type="ARBA" id="ARBA00010641"/>
    </source>
</evidence>
<feature type="domain" description="RNA polymerase sigma factor 70 region 4 type 2" evidence="8">
    <location>
        <begin position="98"/>
        <end position="150"/>
    </location>
</feature>
<dbReference type="Pfam" id="PF04542">
    <property type="entry name" value="Sigma70_r2"/>
    <property type="match status" value="1"/>
</dbReference>
<dbReference type="SUPFAM" id="SSF88946">
    <property type="entry name" value="Sigma2 domain of RNA polymerase sigma factors"/>
    <property type="match status" value="1"/>
</dbReference>
<sequence>MAGRGARRRADVAGEVLVRRLYEQHGKSILAYAIRLTGDRSVAEDVVQETLIRAWRHGADTSGQSVGRAWLFTVVRDVVAERTRETGQVPADRAMDSMQVLQAMDSLSPERRAVLADVYIHGSSVGEAAEKLGIPPDTVKSRTYNALQSLRKLLGERERADGLVVHTP</sequence>
<keyword evidence="3 6" id="KW-0731">Sigma factor</keyword>
<dbReference type="SUPFAM" id="SSF88659">
    <property type="entry name" value="Sigma3 and sigma4 domains of RNA polymerase sigma factors"/>
    <property type="match status" value="1"/>
</dbReference>
<keyword evidence="2 6" id="KW-0805">Transcription regulation</keyword>
<keyword evidence="5 6" id="KW-0804">Transcription</keyword>
<dbReference type="RefSeq" id="WP_241034520.1">
    <property type="nucleotide sequence ID" value="NZ_BAAAJF010000034.1"/>
</dbReference>
<evidence type="ECO:0000256" key="2">
    <source>
        <dbReference type="ARBA" id="ARBA00023015"/>
    </source>
</evidence>
<dbReference type="NCBIfam" id="TIGR02937">
    <property type="entry name" value="sigma70-ECF"/>
    <property type="match status" value="1"/>
</dbReference>
<proteinExistence type="inferred from homology"/>
<geneLocation type="plasmid" evidence="9">
    <name>unnamed</name>
</geneLocation>
<evidence type="ECO:0000313" key="9">
    <source>
        <dbReference type="EMBL" id="MCH6164317.1"/>
    </source>
</evidence>
<comment type="similarity">
    <text evidence="1 6">Belongs to the sigma-70 factor family. ECF subfamily.</text>
</comment>
<evidence type="ECO:0000259" key="7">
    <source>
        <dbReference type="Pfam" id="PF04542"/>
    </source>
</evidence>
<dbReference type="InterPro" id="IPR013325">
    <property type="entry name" value="RNA_pol_sigma_r2"/>
</dbReference>
<dbReference type="InterPro" id="IPR007627">
    <property type="entry name" value="RNA_pol_sigma70_r2"/>
</dbReference>
<accession>A0ABS9T706</accession>
<evidence type="ECO:0000256" key="4">
    <source>
        <dbReference type="ARBA" id="ARBA00023125"/>
    </source>
</evidence>
<evidence type="ECO:0000259" key="8">
    <source>
        <dbReference type="Pfam" id="PF08281"/>
    </source>
</evidence>
<dbReference type="PANTHER" id="PTHR43133:SF52">
    <property type="entry name" value="ECF RNA POLYMERASE SIGMA FACTOR SIGL"/>
    <property type="match status" value="1"/>
</dbReference>
<dbReference type="InterPro" id="IPR014284">
    <property type="entry name" value="RNA_pol_sigma-70_dom"/>
</dbReference>
<gene>
    <name evidence="9" type="ORF">MMF94_01375</name>
</gene>
<protein>
    <recommendedName>
        <fullName evidence="6">RNA polymerase sigma factor</fullName>
    </recommendedName>
</protein>
<organism evidence="9 10">
    <name type="scientific">Pseudonocardia alaniniphila</name>
    <dbReference type="NCBI Taxonomy" id="75291"/>
    <lineage>
        <taxon>Bacteria</taxon>
        <taxon>Bacillati</taxon>
        <taxon>Actinomycetota</taxon>
        <taxon>Actinomycetes</taxon>
        <taxon>Pseudonocardiales</taxon>
        <taxon>Pseudonocardiaceae</taxon>
        <taxon>Pseudonocardia</taxon>
    </lineage>
</organism>
<dbReference type="PANTHER" id="PTHR43133">
    <property type="entry name" value="RNA POLYMERASE ECF-TYPE SIGMA FACTO"/>
    <property type="match status" value="1"/>
</dbReference>
<dbReference type="InterPro" id="IPR036388">
    <property type="entry name" value="WH-like_DNA-bd_sf"/>
</dbReference>
<dbReference type="EMBL" id="JAKXMK010000002">
    <property type="protein sequence ID" value="MCH6164317.1"/>
    <property type="molecule type" value="Genomic_DNA"/>
</dbReference>
<dbReference type="InterPro" id="IPR039425">
    <property type="entry name" value="RNA_pol_sigma-70-like"/>
</dbReference>
<keyword evidence="4 6" id="KW-0238">DNA-binding</keyword>
<dbReference type="Proteomes" id="UP001299970">
    <property type="component" value="Unassembled WGS sequence"/>
</dbReference>
<name>A0ABS9T706_9PSEU</name>
<feature type="domain" description="RNA polymerase sigma-70 region 2" evidence="7">
    <location>
        <begin position="21"/>
        <end position="84"/>
    </location>
</feature>
<comment type="caution">
    <text evidence="9">The sequence shown here is derived from an EMBL/GenBank/DDBJ whole genome shotgun (WGS) entry which is preliminary data.</text>
</comment>
<dbReference type="InterPro" id="IPR013249">
    <property type="entry name" value="RNA_pol_sigma70_r4_t2"/>
</dbReference>